<evidence type="ECO:0000313" key="11">
    <source>
        <dbReference type="Proteomes" id="UP000001593"/>
    </source>
</evidence>
<dbReference type="KEGG" id="nve:5509954"/>
<dbReference type="GO" id="GO:0004930">
    <property type="term" value="F:G protein-coupled receptor activity"/>
    <property type="evidence" value="ECO:0007669"/>
    <property type="project" value="UniProtKB-KW"/>
</dbReference>
<dbReference type="InterPro" id="IPR017452">
    <property type="entry name" value="GPCR_Rhodpsn_7TM"/>
</dbReference>
<feature type="transmembrane region" description="Helical" evidence="8">
    <location>
        <begin position="85"/>
        <end position="106"/>
    </location>
</feature>
<gene>
    <name evidence="10" type="ORF">NEMVEDRAFT_v1g210432</name>
</gene>
<feature type="transmembrane region" description="Helical" evidence="8">
    <location>
        <begin position="224"/>
        <end position="246"/>
    </location>
</feature>
<dbReference type="InParanoid" id="A7SD52"/>
<dbReference type="PROSITE" id="PS50262">
    <property type="entry name" value="G_PROTEIN_RECEP_F1_2"/>
    <property type="match status" value="1"/>
</dbReference>
<dbReference type="CDD" id="cd00637">
    <property type="entry name" value="7tm_classA_rhodopsin-like"/>
    <property type="match status" value="1"/>
</dbReference>
<keyword evidence="7" id="KW-0807">Transducer</keyword>
<keyword evidence="11" id="KW-1185">Reference proteome</keyword>
<feature type="transmembrane region" description="Helical" evidence="8">
    <location>
        <begin position="258"/>
        <end position="278"/>
    </location>
</feature>
<dbReference type="OMA" id="IENMARM"/>
<comment type="subcellular location">
    <subcellularLocation>
        <location evidence="1">Membrane</location>
        <topology evidence="1">Multi-pass membrane protein</topology>
    </subcellularLocation>
</comment>
<dbReference type="Pfam" id="PF00001">
    <property type="entry name" value="7tm_1"/>
    <property type="match status" value="1"/>
</dbReference>
<dbReference type="PRINTS" id="PR00237">
    <property type="entry name" value="GPCRRHODOPSN"/>
</dbReference>
<dbReference type="HOGENOM" id="CLU_009579_6_4_1"/>
<evidence type="ECO:0000259" key="9">
    <source>
        <dbReference type="PROSITE" id="PS50262"/>
    </source>
</evidence>
<dbReference type="AlphaFoldDB" id="A7SD52"/>
<dbReference type="eggNOG" id="KOG4219">
    <property type="taxonomic scope" value="Eukaryota"/>
</dbReference>
<sequence>MGFRDEFREFGFLMPFLIVLILLSVIGNLVALVVILRSRELRTNPSNFYLVNGTVSNLLFCLLVQVVLLVFSSIGAGDQQLQCNFTIFVFYTCSFVTVMTLTAIALDKYFAIIRPFWFRRRNKRLQTLRAIVVFWILGVFFSLPKVVVMVRQSGVRYCSRGIRHTRSSEELISEILILILVFLLPNIIIFTVYVRLIHKLWFSSDAKSSTNIGLLRSRRAVTKLFVTMTTLFVICWTPYTVDAILWFLDSQVSKLSEVLSLCFVFLYCAASALVYAVCNPTVRRAVQKACARGFACCHGKPEQRQVEPKKARAKTAQTTIALLGVAQQGGDRRPVDVIDME</sequence>
<evidence type="ECO:0000256" key="1">
    <source>
        <dbReference type="ARBA" id="ARBA00004141"/>
    </source>
</evidence>
<feature type="transmembrane region" description="Helical" evidence="8">
    <location>
        <begin position="127"/>
        <end position="151"/>
    </location>
</feature>
<dbReference type="STRING" id="45351.A7SD52"/>
<feature type="domain" description="G-protein coupled receptors family 1 profile" evidence="9">
    <location>
        <begin position="27"/>
        <end position="275"/>
    </location>
</feature>
<reference evidence="10 11" key="1">
    <citation type="journal article" date="2007" name="Science">
        <title>Sea anemone genome reveals ancestral eumetazoan gene repertoire and genomic organization.</title>
        <authorList>
            <person name="Putnam N.H."/>
            <person name="Srivastava M."/>
            <person name="Hellsten U."/>
            <person name="Dirks B."/>
            <person name="Chapman J."/>
            <person name="Salamov A."/>
            <person name="Terry A."/>
            <person name="Shapiro H."/>
            <person name="Lindquist E."/>
            <person name="Kapitonov V.V."/>
            <person name="Jurka J."/>
            <person name="Genikhovich G."/>
            <person name="Grigoriev I.V."/>
            <person name="Lucas S.M."/>
            <person name="Steele R.E."/>
            <person name="Finnerty J.R."/>
            <person name="Technau U."/>
            <person name="Martindale M.Q."/>
            <person name="Rokhsar D.S."/>
        </authorList>
    </citation>
    <scope>NUCLEOTIDE SEQUENCE [LARGE SCALE GENOMIC DNA]</scope>
    <source>
        <strain evidence="11">CH2 X CH6</strain>
    </source>
</reference>
<keyword evidence="2 8" id="KW-0812">Transmembrane</keyword>
<dbReference type="FunCoup" id="A7SD52">
    <property type="interactions" value="118"/>
</dbReference>
<protein>
    <recommendedName>
        <fullName evidence="9">G-protein coupled receptors family 1 profile domain-containing protein</fullName>
    </recommendedName>
</protein>
<name>A7SD52_NEMVE</name>
<dbReference type="Proteomes" id="UP000001593">
    <property type="component" value="Unassembled WGS sequence"/>
</dbReference>
<evidence type="ECO:0000313" key="10">
    <source>
        <dbReference type="EMBL" id="EDO38382.1"/>
    </source>
</evidence>
<evidence type="ECO:0000256" key="2">
    <source>
        <dbReference type="ARBA" id="ARBA00022692"/>
    </source>
</evidence>
<dbReference type="SUPFAM" id="SSF81321">
    <property type="entry name" value="Family A G protein-coupled receptor-like"/>
    <property type="match status" value="1"/>
</dbReference>
<evidence type="ECO:0000256" key="5">
    <source>
        <dbReference type="ARBA" id="ARBA00023136"/>
    </source>
</evidence>
<organism evidence="10 11">
    <name type="scientific">Nematostella vectensis</name>
    <name type="common">Starlet sea anemone</name>
    <dbReference type="NCBI Taxonomy" id="45351"/>
    <lineage>
        <taxon>Eukaryota</taxon>
        <taxon>Metazoa</taxon>
        <taxon>Cnidaria</taxon>
        <taxon>Anthozoa</taxon>
        <taxon>Hexacorallia</taxon>
        <taxon>Actiniaria</taxon>
        <taxon>Edwardsiidae</taxon>
        <taxon>Nematostella</taxon>
    </lineage>
</organism>
<keyword evidence="3 8" id="KW-1133">Transmembrane helix</keyword>
<proteinExistence type="predicted"/>
<keyword evidence="5 8" id="KW-0472">Membrane</keyword>
<feature type="transmembrane region" description="Helical" evidence="8">
    <location>
        <begin position="12"/>
        <end position="36"/>
    </location>
</feature>
<accession>A7SD52</accession>
<feature type="transmembrane region" description="Helical" evidence="8">
    <location>
        <begin position="171"/>
        <end position="194"/>
    </location>
</feature>
<keyword evidence="4" id="KW-0297">G-protein coupled receptor</keyword>
<evidence type="ECO:0000256" key="4">
    <source>
        <dbReference type="ARBA" id="ARBA00023040"/>
    </source>
</evidence>
<feature type="transmembrane region" description="Helical" evidence="8">
    <location>
        <begin position="48"/>
        <end position="73"/>
    </location>
</feature>
<evidence type="ECO:0000256" key="8">
    <source>
        <dbReference type="SAM" id="Phobius"/>
    </source>
</evidence>
<evidence type="ECO:0000256" key="3">
    <source>
        <dbReference type="ARBA" id="ARBA00022989"/>
    </source>
</evidence>
<dbReference type="PANTHER" id="PTHR24243">
    <property type="entry name" value="G-PROTEIN COUPLED RECEPTOR"/>
    <property type="match status" value="1"/>
</dbReference>
<keyword evidence="6" id="KW-0675">Receptor</keyword>
<dbReference type="PhylomeDB" id="A7SD52"/>
<evidence type="ECO:0000256" key="7">
    <source>
        <dbReference type="ARBA" id="ARBA00023224"/>
    </source>
</evidence>
<dbReference type="Gene3D" id="1.20.1070.10">
    <property type="entry name" value="Rhodopsin 7-helix transmembrane proteins"/>
    <property type="match status" value="1"/>
</dbReference>
<evidence type="ECO:0000256" key="6">
    <source>
        <dbReference type="ARBA" id="ARBA00023170"/>
    </source>
</evidence>
<dbReference type="PANTHER" id="PTHR24243:SF208">
    <property type="entry name" value="PYROKININ-1 RECEPTOR"/>
    <property type="match status" value="1"/>
</dbReference>
<dbReference type="EMBL" id="DS469627">
    <property type="protein sequence ID" value="EDO38382.1"/>
    <property type="molecule type" value="Genomic_DNA"/>
</dbReference>
<dbReference type="InterPro" id="IPR000276">
    <property type="entry name" value="GPCR_Rhodpsn"/>
</dbReference>
<dbReference type="GO" id="GO:0016020">
    <property type="term" value="C:membrane"/>
    <property type="evidence" value="ECO:0007669"/>
    <property type="project" value="UniProtKB-SubCell"/>
</dbReference>